<accession>A0A9N9QXQ4</accession>
<dbReference type="Gene3D" id="3.30.300.30">
    <property type="match status" value="1"/>
</dbReference>
<evidence type="ECO:0000256" key="3">
    <source>
        <dbReference type="ARBA" id="ARBA00037247"/>
    </source>
</evidence>
<evidence type="ECO:0000256" key="5">
    <source>
        <dbReference type="ARBA" id="ARBA00047319"/>
    </source>
</evidence>
<gene>
    <name evidence="8" type="ORF">DIATSA_LOCUS3465</name>
</gene>
<feature type="domain" description="AMP-dependent synthetase/ligase" evidence="7">
    <location>
        <begin position="7"/>
        <end position="52"/>
    </location>
</feature>
<dbReference type="Gene3D" id="3.40.50.12780">
    <property type="entry name" value="N-terminal domain of ligase-like"/>
    <property type="match status" value="1"/>
</dbReference>
<sequence>MPGDSVDTVAETVGYLQDHLEVKVVNDKGNTVPFGTAGELLSRGYNNMICYWQEPEKTKETLSEDGWLSTGDEFKISKDGYGRIVGRIKDIIMKGGENIAPKEIEDVLNTHPAIIDSQVALNILLIFN</sequence>
<evidence type="ECO:0000256" key="1">
    <source>
        <dbReference type="ARBA" id="ARBA00006432"/>
    </source>
</evidence>
<evidence type="ECO:0000256" key="4">
    <source>
        <dbReference type="ARBA" id="ARBA00039638"/>
    </source>
</evidence>
<dbReference type="SUPFAM" id="SSF56801">
    <property type="entry name" value="Acetyl-CoA synthetase-like"/>
    <property type="match status" value="1"/>
</dbReference>
<organism evidence="8 9">
    <name type="scientific">Diatraea saccharalis</name>
    <name type="common">sugarcane borer</name>
    <dbReference type="NCBI Taxonomy" id="40085"/>
    <lineage>
        <taxon>Eukaryota</taxon>
        <taxon>Metazoa</taxon>
        <taxon>Ecdysozoa</taxon>
        <taxon>Arthropoda</taxon>
        <taxon>Hexapoda</taxon>
        <taxon>Insecta</taxon>
        <taxon>Pterygota</taxon>
        <taxon>Neoptera</taxon>
        <taxon>Endopterygota</taxon>
        <taxon>Lepidoptera</taxon>
        <taxon>Glossata</taxon>
        <taxon>Ditrysia</taxon>
        <taxon>Pyraloidea</taxon>
        <taxon>Crambidae</taxon>
        <taxon>Crambinae</taxon>
        <taxon>Diatraea</taxon>
    </lineage>
</organism>
<dbReference type="InterPro" id="IPR042099">
    <property type="entry name" value="ANL_N_sf"/>
</dbReference>
<reference evidence="8" key="1">
    <citation type="submission" date="2021-12" db="EMBL/GenBank/DDBJ databases">
        <authorList>
            <person name="King R."/>
        </authorList>
    </citation>
    <scope>NUCLEOTIDE SEQUENCE</scope>
</reference>
<comment type="catalytic activity">
    <reaction evidence="5">
        <text>octanoate + ATP + CoA = octanoyl-CoA + AMP + diphosphate</text>
        <dbReference type="Rhea" id="RHEA:33631"/>
        <dbReference type="ChEBI" id="CHEBI:25646"/>
        <dbReference type="ChEBI" id="CHEBI:30616"/>
        <dbReference type="ChEBI" id="CHEBI:33019"/>
        <dbReference type="ChEBI" id="CHEBI:57287"/>
        <dbReference type="ChEBI" id="CHEBI:57386"/>
        <dbReference type="ChEBI" id="CHEBI:456215"/>
    </reaction>
</comment>
<dbReference type="InterPro" id="IPR045851">
    <property type="entry name" value="AMP-bd_C_sf"/>
</dbReference>
<dbReference type="GO" id="GO:0006631">
    <property type="term" value="P:fatty acid metabolic process"/>
    <property type="evidence" value="ECO:0007669"/>
    <property type="project" value="TreeGrafter"/>
</dbReference>
<proteinExistence type="inferred from homology"/>
<evidence type="ECO:0000256" key="2">
    <source>
        <dbReference type="ARBA" id="ARBA00022598"/>
    </source>
</evidence>
<reference evidence="8" key="2">
    <citation type="submission" date="2022-10" db="EMBL/GenBank/DDBJ databases">
        <authorList>
            <consortium name="ENA_rothamsted_submissions"/>
            <consortium name="culmorum"/>
            <person name="King R."/>
        </authorList>
    </citation>
    <scope>NUCLEOTIDE SEQUENCE</scope>
</reference>
<dbReference type="PANTHER" id="PTHR43201">
    <property type="entry name" value="ACYL-COA SYNTHETASE"/>
    <property type="match status" value="1"/>
</dbReference>
<dbReference type="OrthoDB" id="10253115at2759"/>
<comment type="function">
    <text evidence="3">Acyl-CoA synthases catalyze the initial reaction in fatty acid metabolism, by forming a thioester with CoA. Has some preference toward medium-chain substrates. Plays a role in adipocyte differentiation.</text>
</comment>
<evidence type="ECO:0000256" key="6">
    <source>
        <dbReference type="ARBA" id="ARBA00048277"/>
    </source>
</evidence>
<dbReference type="PANTHER" id="PTHR43201:SF5">
    <property type="entry name" value="MEDIUM-CHAIN ACYL-COA LIGASE ACSF2, MITOCHONDRIAL"/>
    <property type="match status" value="1"/>
</dbReference>
<dbReference type="Pfam" id="PF00501">
    <property type="entry name" value="AMP-binding"/>
    <property type="match status" value="1"/>
</dbReference>
<dbReference type="EMBL" id="OU893345">
    <property type="protein sequence ID" value="CAG9785434.1"/>
    <property type="molecule type" value="Genomic_DNA"/>
</dbReference>
<name>A0A9N9QXQ4_9NEOP</name>
<evidence type="ECO:0000259" key="7">
    <source>
        <dbReference type="Pfam" id="PF00501"/>
    </source>
</evidence>
<protein>
    <recommendedName>
        <fullName evidence="4">Medium-chain acyl-CoA ligase ACSF2, mitochondrial</fullName>
    </recommendedName>
</protein>
<dbReference type="Proteomes" id="UP001153714">
    <property type="component" value="Chromosome 14"/>
</dbReference>
<keyword evidence="2" id="KW-0436">Ligase</keyword>
<comment type="similarity">
    <text evidence="1">Belongs to the ATP-dependent AMP-binding enzyme family.</text>
</comment>
<comment type="catalytic activity">
    <reaction evidence="6">
        <text>a medium-chain fatty acid + ATP + CoA = a medium-chain fatty acyl-CoA + AMP + diphosphate</text>
        <dbReference type="Rhea" id="RHEA:48340"/>
        <dbReference type="ChEBI" id="CHEBI:30616"/>
        <dbReference type="ChEBI" id="CHEBI:33019"/>
        <dbReference type="ChEBI" id="CHEBI:57287"/>
        <dbReference type="ChEBI" id="CHEBI:59558"/>
        <dbReference type="ChEBI" id="CHEBI:90546"/>
        <dbReference type="ChEBI" id="CHEBI:456215"/>
        <dbReference type="EC" id="6.2.1.2"/>
    </reaction>
</comment>
<evidence type="ECO:0000313" key="8">
    <source>
        <dbReference type="EMBL" id="CAG9785434.1"/>
    </source>
</evidence>
<evidence type="ECO:0000313" key="9">
    <source>
        <dbReference type="Proteomes" id="UP001153714"/>
    </source>
</evidence>
<dbReference type="AlphaFoldDB" id="A0A9N9QXQ4"/>
<keyword evidence="9" id="KW-1185">Reference proteome</keyword>
<dbReference type="GO" id="GO:0031956">
    <property type="term" value="F:medium-chain fatty acid-CoA ligase activity"/>
    <property type="evidence" value="ECO:0007669"/>
    <property type="project" value="UniProtKB-EC"/>
</dbReference>
<dbReference type="InterPro" id="IPR000873">
    <property type="entry name" value="AMP-dep_synth/lig_dom"/>
</dbReference>